<reference evidence="10" key="1">
    <citation type="submission" date="2014-09" db="EMBL/GenBank/DDBJ databases">
        <title>Draft genome sequence of an oleaginous Mucoromycotina fungus Mucor ambiguus NBRC6742.</title>
        <authorList>
            <person name="Takeda I."/>
            <person name="Yamane N."/>
            <person name="Morita T."/>
            <person name="Tamano K."/>
            <person name="Machida M."/>
            <person name="Baker S."/>
            <person name="Koike H."/>
        </authorList>
    </citation>
    <scope>NUCLEOTIDE SEQUENCE</scope>
    <source>
        <strain evidence="10">NBRC 6742</strain>
    </source>
</reference>
<dbReference type="Gene3D" id="3.60.10.10">
    <property type="entry name" value="Endonuclease/exonuclease/phosphatase"/>
    <property type="match status" value="1"/>
</dbReference>
<dbReference type="STRING" id="91626.A0A0C9M8R9"/>
<keyword evidence="8" id="KW-0227">DNA damage</keyword>
<keyword evidence="2 6" id="KW-0479">Metal-binding</keyword>
<dbReference type="GO" id="GO:0008081">
    <property type="term" value="F:phosphoric diester hydrolase activity"/>
    <property type="evidence" value="ECO:0007669"/>
    <property type="project" value="TreeGrafter"/>
</dbReference>
<feature type="domain" description="Endonuclease/exonuclease/phosphatase" evidence="9">
    <location>
        <begin position="81"/>
        <end position="330"/>
    </location>
</feature>
<feature type="active site" description="Proton acceptor" evidence="5">
    <location>
        <position position="330"/>
    </location>
</feature>
<feature type="active site" evidence="5">
    <location>
        <position position="184"/>
    </location>
</feature>
<dbReference type="Pfam" id="PF03372">
    <property type="entry name" value="Exo_endo_phos"/>
    <property type="match status" value="1"/>
</dbReference>
<feature type="binding site" evidence="6">
    <location>
        <position position="84"/>
    </location>
    <ligand>
        <name>Mg(2+)</name>
        <dbReference type="ChEBI" id="CHEBI:18420"/>
        <label>1</label>
    </ligand>
</feature>
<dbReference type="NCBIfam" id="TIGR00633">
    <property type="entry name" value="xth"/>
    <property type="match status" value="1"/>
</dbReference>
<dbReference type="InterPro" id="IPR005135">
    <property type="entry name" value="Endo/exonuclease/phosphatase"/>
</dbReference>
<evidence type="ECO:0000256" key="6">
    <source>
        <dbReference type="PIRSR" id="PIRSR604808-2"/>
    </source>
</evidence>
<evidence type="ECO:0000313" key="10">
    <source>
        <dbReference type="EMBL" id="GAN03579.1"/>
    </source>
</evidence>
<dbReference type="PANTHER" id="PTHR22748">
    <property type="entry name" value="AP ENDONUCLEASE"/>
    <property type="match status" value="1"/>
</dbReference>
<dbReference type="InterPro" id="IPR020847">
    <property type="entry name" value="AP_endonuclease_F1_BS"/>
</dbReference>
<comment type="similarity">
    <text evidence="1 8">Belongs to the DNA repair enzymes AP/ExoA family.</text>
</comment>
<feature type="site" description="Transition state stabilizer" evidence="7">
    <location>
        <position position="226"/>
    </location>
</feature>
<feature type="binding site" evidence="6">
    <location>
        <position position="330"/>
    </location>
    <ligand>
        <name>Mg(2+)</name>
        <dbReference type="ChEBI" id="CHEBI:18420"/>
        <label>1</label>
    </ligand>
</feature>
<dbReference type="SUPFAM" id="SSF56219">
    <property type="entry name" value="DNase I-like"/>
    <property type="match status" value="1"/>
</dbReference>
<dbReference type="GO" id="GO:0008311">
    <property type="term" value="F:double-stranded DNA 3'-5' DNA exonuclease activity"/>
    <property type="evidence" value="ECO:0007669"/>
    <property type="project" value="TreeGrafter"/>
</dbReference>
<sequence>MVSTRTKATTMTIEQEKVVEKRAHSLEDTDEQEPTTVVKKAKVTKKKTNVWAPFDPSLPNNMTFPTEFNIPEKPDNSIKIASYNVAGLAACVKKGFNAYVDAEDADILCIQEHKQNAPLSTAVNDKVYKYRYWAIDEKKGYAGVALFSKYKPSNVIYGIPGFETTTRGRVLSLTFPSFTLIGCYVPNAGEKLVRLPERQVFNDRMEKYIRSLQKEGKPVIWTGDLNVAHTPNDLARPETNQRSAGFTIEERTDFDKVLNPSKEDNLPGLIDTWRHLHPEQKGHYTYYGYRFRCREKLMGWRLDYFVITPDLLDKVVSSDIRHEAWGASDHVPLVLTLKDVEL</sequence>
<dbReference type="PROSITE" id="PS00726">
    <property type="entry name" value="AP_NUCLEASE_F1_1"/>
    <property type="match status" value="1"/>
</dbReference>
<dbReference type="CDD" id="cd09087">
    <property type="entry name" value="Ape1-like_AP-endo"/>
    <property type="match status" value="1"/>
</dbReference>
<dbReference type="GO" id="GO:0046872">
    <property type="term" value="F:metal ion binding"/>
    <property type="evidence" value="ECO:0007669"/>
    <property type="project" value="UniProtKB-KW"/>
</dbReference>
<organism evidence="10">
    <name type="scientific">Mucor ambiguus</name>
    <dbReference type="NCBI Taxonomy" id="91626"/>
    <lineage>
        <taxon>Eukaryota</taxon>
        <taxon>Fungi</taxon>
        <taxon>Fungi incertae sedis</taxon>
        <taxon>Mucoromycota</taxon>
        <taxon>Mucoromycotina</taxon>
        <taxon>Mucoromycetes</taxon>
        <taxon>Mucorales</taxon>
        <taxon>Mucorineae</taxon>
        <taxon>Mucoraceae</taxon>
        <taxon>Mucor</taxon>
    </lineage>
</organism>
<name>A0A0C9M8R9_9FUNG</name>
<dbReference type="GO" id="GO:0003677">
    <property type="term" value="F:DNA binding"/>
    <property type="evidence" value="ECO:0007669"/>
    <property type="project" value="InterPro"/>
</dbReference>
<dbReference type="NCBIfam" id="TIGR00195">
    <property type="entry name" value="exoDNase_III"/>
    <property type="match status" value="1"/>
</dbReference>
<gene>
    <name evidence="10" type="ORF">MAM1_0043c03034</name>
</gene>
<keyword evidence="3" id="KW-0378">Hydrolase</keyword>
<feature type="binding site" evidence="6">
    <location>
        <position position="329"/>
    </location>
    <ligand>
        <name>Mg(2+)</name>
        <dbReference type="ChEBI" id="CHEBI:18420"/>
        <label>1</label>
    </ligand>
</feature>
<feature type="binding site" evidence="6">
    <location>
        <position position="226"/>
    </location>
    <ligand>
        <name>Mg(2+)</name>
        <dbReference type="ChEBI" id="CHEBI:18420"/>
        <label>1</label>
    </ligand>
</feature>
<dbReference type="PROSITE" id="PS51435">
    <property type="entry name" value="AP_NUCLEASE_F1_4"/>
    <property type="match status" value="1"/>
</dbReference>
<dbReference type="OrthoDB" id="498125at2759"/>
<feature type="active site" description="Proton donor/acceptor" evidence="5">
    <location>
        <position position="224"/>
    </location>
</feature>
<dbReference type="Proteomes" id="UP000053815">
    <property type="component" value="Unassembled WGS sequence"/>
</dbReference>
<keyword evidence="8" id="KW-0234">DNA repair</keyword>
<dbReference type="PANTHER" id="PTHR22748:SF6">
    <property type="entry name" value="DNA-(APURINIC OR APYRIMIDINIC SITE) ENDONUCLEASE"/>
    <property type="match status" value="1"/>
</dbReference>
<proteinExistence type="inferred from homology"/>
<feature type="binding site" evidence="6">
    <location>
        <position position="112"/>
    </location>
    <ligand>
        <name>Mg(2+)</name>
        <dbReference type="ChEBI" id="CHEBI:18420"/>
        <label>1</label>
    </ligand>
</feature>
<keyword evidence="11" id="KW-1185">Reference proteome</keyword>
<dbReference type="InterPro" id="IPR036691">
    <property type="entry name" value="Endo/exonu/phosph_ase_sf"/>
</dbReference>
<dbReference type="GO" id="GO:0003906">
    <property type="term" value="F:DNA-(apurinic or apyrimidinic site) endonuclease activity"/>
    <property type="evidence" value="ECO:0007669"/>
    <property type="project" value="TreeGrafter"/>
</dbReference>
<evidence type="ECO:0000259" key="9">
    <source>
        <dbReference type="Pfam" id="PF03372"/>
    </source>
</evidence>
<comment type="cofactor">
    <cofactor evidence="6 8">
        <name>Mg(2+)</name>
        <dbReference type="ChEBI" id="CHEBI:18420"/>
    </cofactor>
    <cofactor evidence="6 8">
        <name>Mn(2+)</name>
        <dbReference type="ChEBI" id="CHEBI:29035"/>
    </cofactor>
    <text evidence="6 8">Probably binds two magnesium or manganese ions per subunit.</text>
</comment>
<feature type="site" description="Important for catalytic activity" evidence="7">
    <location>
        <position position="303"/>
    </location>
</feature>
<evidence type="ECO:0000256" key="4">
    <source>
        <dbReference type="ARBA" id="ARBA00022842"/>
    </source>
</evidence>
<accession>A0A0C9M8R9</accession>
<evidence type="ECO:0000256" key="5">
    <source>
        <dbReference type="PIRSR" id="PIRSR604808-1"/>
    </source>
</evidence>
<evidence type="ECO:0000256" key="8">
    <source>
        <dbReference type="RuleBase" id="RU362131"/>
    </source>
</evidence>
<keyword evidence="4 6" id="KW-0460">Magnesium</keyword>
<keyword evidence="6" id="KW-0464">Manganese</keyword>
<feature type="site" description="Interaction with DNA substrate" evidence="7">
    <location>
        <position position="330"/>
    </location>
</feature>
<dbReference type="EMBL" id="DF836332">
    <property type="protein sequence ID" value="GAN03579.1"/>
    <property type="molecule type" value="Genomic_DNA"/>
</dbReference>
<evidence type="ECO:0000256" key="2">
    <source>
        <dbReference type="ARBA" id="ARBA00022723"/>
    </source>
</evidence>
<dbReference type="GO" id="GO:0005634">
    <property type="term" value="C:nucleus"/>
    <property type="evidence" value="ECO:0007669"/>
    <property type="project" value="TreeGrafter"/>
</dbReference>
<evidence type="ECO:0000313" key="11">
    <source>
        <dbReference type="Proteomes" id="UP000053815"/>
    </source>
</evidence>
<evidence type="ECO:0000256" key="3">
    <source>
        <dbReference type="ARBA" id="ARBA00022801"/>
    </source>
</evidence>
<dbReference type="GO" id="GO:0006284">
    <property type="term" value="P:base-excision repair"/>
    <property type="evidence" value="ECO:0007669"/>
    <property type="project" value="TreeGrafter"/>
</dbReference>
<evidence type="ECO:0000256" key="7">
    <source>
        <dbReference type="PIRSR" id="PIRSR604808-3"/>
    </source>
</evidence>
<evidence type="ECO:0000256" key="1">
    <source>
        <dbReference type="ARBA" id="ARBA00007092"/>
    </source>
</evidence>
<feature type="binding site" evidence="6">
    <location>
        <position position="224"/>
    </location>
    <ligand>
        <name>Mg(2+)</name>
        <dbReference type="ChEBI" id="CHEBI:18420"/>
        <label>1</label>
    </ligand>
</feature>
<dbReference type="AlphaFoldDB" id="A0A0C9M8R9"/>
<protein>
    <submittedName>
        <fullName evidence="10">Exodeoxyribonuclease III</fullName>
    </submittedName>
</protein>
<dbReference type="InterPro" id="IPR004808">
    <property type="entry name" value="AP_endonuc_1"/>
</dbReference>